<organism evidence="1 2">
    <name type="scientific">Pseudomonas phage PhiPA3</name>
    <name type="common">Pseudomonas aeruginosa phage PhiPA3</name>
    <dbReference type="NCBI Taxonomy" id="998086"/>
    <lineage>
        <taxon>Viruses</taxon>
        <taxon>Duplodnaviria</taxon>
        <taxon>Heunggongvirae</taxon>
        <taxon>Uroviricota</taxon>
        <taxon>Caudoviricetes</taxon>
        <taxon>Chimalliviridae</taxon>
        <taxon>Miltoncavirus</taxon>
        <taxon>Miltoncavirus PhiPA3</taxon>
    </lineage>
</organism>
<dbReference type="Proteomes" id="UP000008388">
    <property type="component" value="Segment"/>
</dbReference>
<accession>F8SJI6</accession>
<reference evidence="1 2" key="1">
    <citation type="journal article" date="2011" name="Microbiology">
        <title>The Pseudomonas aeruginosa generalized transducing phage phiPA3 is a new member of the phiKZ-like group of 'jumbo' phages, and infects model laboratory strains and clinical isolates from cystic fibrosis patients.</title>
        <authorList>
            <person name="Monson R."/>
            <person name="Foulds I."/>
            <person name="Foweraker J."/>
            <person name="Welch M."/>
            <person name="Salmond G.P."/>
        </authorList>
    </citation>
    <scope>NUCLEOTIDE SEQUENCE [LARGE SCALE GENOMIC DNA]</scope>
</reference>
<proteinExistence type="predicted"/>
<keyword evidence="2" id="KW-1185">Reference proteome</keyword>
<name>F8SJI6_BPPA3</name>
<dbReference type="EMBL" id="HQ630627">
    <property type="protein sequence ID" value="AEH03775.1"/>
    <property type="molecule type" value="Genomic_DNA"/>
</dbReference>
<dbReference type="GeneID" id="26643880"/>
<dbReference type="RefSeq" id="YP_009217431.1">
    <property type="nucleotide sequence ID" value="NC_028999.1"/>
</dbReference>
<organismHost>
    <name type="scientific">Pseudomonas aeruginosa</name>
    <dbReference type="NCBI Taxonomy" id="287"/>
</organismHost>
<evidence type="ECO:0000313" key="1">
    <source>
        <dbReference type="EMBL" id="AEH03775.1"/>
    </source>
</evidence>
<evidence type="ECO:0000313" key="2">
    <source>
        <dbReference type="Proteomes" id="UP000008388"/>
    </source>
</evidence>
<protein>
    <submittedName>
        <fullName evidence="1">Uncharacterized protein 352</fullName>
    </submittedName>
</protein>
<dbReference type="KEGG" id="vg:26643880"/>
<sequence>MSSQLVVVDLLRGWRKVNFSELAREPHESLMDYVGEETELASLHQFSYHREYSDRPSYQIDIWWDEVPQQARPENYEPSVKEAFVHRLCKLYAAALGGFVEGVKHIGQTTHVYIKVKEEKALPVNLDWIRNELPVTED</sequence>
<gene>
    <name evidence="1" type="primary">352</name>
</gene>